<proteinExistence type="predicted"/>
<sequence length="42" mass="4575">MDSRIEPLTPALSARAKLVAPRENGESKKSYAPAAFFAITLR</sequence>
<evidence type="ECO:0000313" key="2">
    <source>
        <dbReference type="Proteomes" id="UP001565369"/>
    </source>
</evidence>
<reference evidence="1 2" key="1">
    <citation type="submission" date="2024-07" db="EMBL/GenBank/DDBJ databases">
        <title>Genomic Encyclopedia of Type Strains, Phase V (KMG-V): Genome sequencing to study the core and pangenomes of soil and plant-associated prokaryotes.</title>
        <authorList>
            <person name="Whitman W."/>
        </authorList>
    </citation>
    <scope>NUCLEOTIDE SEQUENCE [LARGE SCALE GENOMIC DNA]</scope>
    <source>
        <strain evidence="1 2">USDA 152</strain>
    </source>
</reference>
<evidence type="ECO:0000313" key="1">
    <source>
        <dbReference type="EMBL" id="MEY9459344.1"/>
    </source>
</evidence>
<dbReference type="Proteomes" id="UP001565369">
    <property type="component" value="Unassembled WGS sequence"/>
</dbReference>
<dbReference type="EMBL" id="JBGBZJ010000003">
    <property type="protein sequence ID" value="MEY9459344.1"/>
    <property type="molecule type" value="Genomic_DNA"/>
</dbReference>
<comment type="caution">
    <text evidence="1">The sequence shown here is derived from an EMBL/GenBank/DDBJ whole genome shotgun (WGS) entry which is preliminary data.</text>
</comment>
<protein>
    <submittedName>
        <fullName evidence="1">Uncharacterized protein</fullName>
    </submittedName>
</protein>
<keyword evidence="2" id="KW-1185">Reference proteome</keyword>
<organism evidence="1 2">
    <name type="scientific">Bradyrhizobium ottawaense</name>
    <dbReference type="NCBI Taxonomy" id="931866"/>
    <lineage>
        <taxon>Bacteria</taxon>
        <taxon>Pseudomonadati</taxon>
        <taxon>Pseudomonadota</taxon>
        <taxon>Alphaproteobacteria</taxon>
        <taxon>Hyphomicrobiales</taxon>
        <taxon>Nitrobacteraceae</taxon>
        <taxon>Bradyrhizobium</taxon>
    </lineage>
</organism>
<gene>
    <name evidence="1" type="ORF">ABIG07_008292</name>
</gene>
<accession>A0ABV4G622</accession>
<name>A0ABV4G622_9BRAD</name>